<evidence type="ECO:0000313" key="3">
    <source>
        <dbReference type="Proteomes" id="UP000283433"/>
    </source>
</evidence>
<reference evidence="2 3" key="1">
    <citation type="submission" date="2016-07" db="EMBL/GenBank/DDBJ databases">
        <title>Genome of Pelobium manganitolerans.</title>
        <authorList>
            <person name="Wu S."/>
            <person name="Wang G."/>
        </authorList>
    </citation>
    <scope>NUCLEOTIDE SEQUENCE [LARGE SCALE GENOMIC DNA]</scope>
    <source>
        <strain evidence="2 3">YS-25</strain>
    </source>
</reference>
<dbReference type="GO" id="GO:0043565">
    <property type="term" value="F:sequence-specific DNA binding"/>
    <property type="evidence" value="ECO:0007669"/>
    <property type="project" value="TreeGrafter"/>
</dbReference>
<dbReference type="Gene3D" id="3.30.70.1290">
    <property type="entry name" value="Transposase IS200-like"/>
    <property type="match status" value="1"/>
</dbReference>
<dbReference type="PANTHER" id="PTHR36966:SF1">
    <property type="entry name" value="REP-ASSOCIATED TYROSINE TRANSPOSASE"/>
    <property type="match status" value="1"/>
</dbReference>
<evidence type="ECO:0000313" key="2">
    <source>
        <dbReference type="EMBL" id="RKD13848.1"/>
    </source>
</evidence>
<dbReference type="OrthoDB" id="9794403at2"/>
<comment type="caution">
    <text evidence="2">The sequence shown here is derived from an EMBL/GenBank/DDBJ whole genome shotgun (WGS) entry which is preliminary data.</text>
</comment>
<feature type="domain" description="Transposase IS200-like" evidence="1">
    <location>
        <begin position="19"/>
        <end position="200"/>
    </location>
</feature>
<dbReference type="SUPFAM" id="SSF143422">
    <property type="entry name" value="Transposase IS200-like"/>
    <property type="match status" value="1"/>
</dbReference>
<proteinExistence type="predicted"/>
<dbReference type="AlphaFoldDB" id="A0A419S3H9"/>
<organism evidence="2 3">
    <name type="scientific">Pelobium manganitolerans</name>
    <dbReference type="NCBI Taxonomy" id="1842495"/>
    <lineage>
        <taxon>Bacteria</taxon>
        <taxon>Pseudomonadati</taxon>
        <taxon>Bacteroidota</taxon>
        <taxon>Sphingobacteriia</taxon>
        <taxon>Sphingobacteriales</taxon>
        <taxon>Sphingobacteriaceae</taxon>
        <taxon>Pelobium</taxon>
    </lineage>
</organism>
<dbReference type="RefSeq" id="WP_120182759.1">
    <property type="nucleotide sequence ID" value="NZ_MBTA01000027.1"/>
</dbReference>
<evidence type="ECO:0000259" key="1">
    <source>
        <dbReference type="SMART" id="SM01321"/>
    </source>
</evidence>
<dbReference type="InterPro" id="IPR036515">
    <property type="entry name" value="Transposase_17_sf"/>
</dbReference>
<dbReference type="PANTHER" id="PTHR36966">
    <property type="entry name" value="REP-ASSOCIATED TYROSINE TRANSPOSASE"/>
    <property type="match status" value="1"/>
</dbReference>
<gene>
    <name evidence="2" type="ORF">BCY91_09845</name>
</gene>
<dbReference type="InterPro" id="IPR052715">
    <property type="entry name" value="RAYT_transposase"/>
</dbReference>
<dbReference type="EMBL" id="MBTA01000027">
    <property type="protein sequence ID" value="RKD13848.1"/>
    <property type="molecule type" value="Genomic_DNA"/>
</dbReference>
<dbReference type="InterPro" id="IPR002686">
    <property type="entry name" value="Transposase_17"/>
</dbReference>
<dbReference type="GO" id="GO:0006313">
    <property type="term" value="P:DNA transposition"/>
    <property type="evidence" value="ECO:0007669"/>
    <property type="project" value="InterPro"/>
</dbReference>
<keyword evidence="3" id="KW-1185">Reference proteome</keyword>
<protein>
    <recommendedName>
        <fullName evidence="1">Transposase IS200-like domain-containing protein</fullName>
    </recommendedName>
</protein>
<name>A0A419S3H9_9SPHI</name>
<dbReference type="GO" id="GO:0004803">
    <property type="term" value="F:transposase activity"/>
    <property type="evidence" value="ECO:0007669"/>
    <property type="project" value="InterPro"/>
</dbReference>
<dbReference type="SMART" id="SM01321">
    <property type="entry name" value="Y1_Tnp"/>
    <property type="match status" value="1"/>
</dbReference>
<sequence length="213" mass="24110">MVQPLKNRKSPRASWWDYSTPGAYFVTICTKDRVHLFGEIQDRKMQYSHSGIIANIIWYEIKNHFPTVELDEFVVMPNHIHGIININPPLDLDSGSNSDSIVQTGRDDSNIVVGTGRHIVGTGRHIVGTGHALSQPNDAPPNDAEKKSTSLSTIIGSYKSAVTKHCNRLGLPSGWQSRFHDVIIKSENDYERIKNYIINNPDNWKNDDFYNHN</sequence>
<accession>A0A419S3H9</accession>
<dbReference type="Proteomes" id="UP000283433">
    <property type="component" value="Unassembled WGS sequence"/>
</dbReference>